<gene>
    <name evidence="4" type="ORF">FRACA_10062</name>
</gene>
<dbReference type="Gene3D" id="3.40.50.10540">
    <property type="entry name" value="Crotonobetainyl-coa:carnitine coa-transferase, domain 1"/>
    <property type="match status" value="2"/>
</dbReference>
<feature type="region of interest" description="Disordered" evidence="3">
    <location>
        <begin position="1"/>
        <end position="24"/>
    </location>
</feature>
<dbReference type="SUPFAM" id="SSF89796">
    <property type="entry name" value="CoA-transferase family III (CaiB/BaiF)"/>
    <property type="match status" value="2"/>
</dbReference>
<feature type="region of interest" description="Disordered" evidence="3">
    <location>
        <begin position="512"/>
        <end position="533"/>
    </location>
</feature>
<evidence type="ECO:0000256" key="3">
    <source>
        <dbReference type="SAM" id="MobiDB-lite"/>
    </source>
</evidence>
<evidence type="ECO:0000313" key="4">
    <source>
        <dbReference type="EMBL" id="SNQ45303.1"/>
    </source>
</evidence>
<dbReference type="PANTHER" id="PTHR48228:SF6">
    <property type="entry name" value="L-CARNITINE COA-TRANSFERASE"/>
    <property type="match status" value="1"/>
</dbReference>
<accession>A0A2I2KI26</accession>
<name>A0A2I2KI26_9ACTN</name>
<sequence length="871" mass="94118">MTKAPHGSAPRVEPSDENATALPGSLTGIRVVEIGDQQGEYTGLSLAGLGAQVVRVEPPGGAPTRRLAPFAGDVPDPERSLHFWAYNRGKKSVVLDLDTDDGLAAFTRLLATADVLIDSTPHRHLAERGLTDLEERFPRLITARITPFGEDGPWAGYRGSDLVHLALGGPLLNCGYDPLPDGQYDLPPMAPQLYHAFHIAGEHVTFGVLAALVRRQSSGRGQRLTCAVHEAVSKNTETDLMAWVVQRQPYYRQTARHAGAKVGQDLTIAHTKDGRWLNVISIGARDRNLMKPFLDKYGMGDAITEEKVEAEVGARHIPGTTQSASANVEIIQRLVRRFTFAELPWQEMQAAGLLCAPVRRPEENATDPHWLTRGTFVAVEHPEDGRSYVYPASKWIATGSRWDAGRRAPRVGEDTADVLASWPGTSAASGSATATARIGDIDERLSVHKKPFALPGTKIFDFTWFLASAGGTRFLAALGADVIKVEWKAHPDTRGGGFPAGGREARRAATTPLVAPPTGPMGGQFNNKNPGKRGISLNVRHPKGREIALEFLRRSDVVAEGFSPGVFERWGLGWDALREINPSIIYAQQSGMGAKGTYGRFRAVGPIAGSLSGLTHLGGLPEPALPTGWGYSYLDWLGAYSFAAAILAALYQRGETGQAQWVDASQAEVGIFTTAVPVLDWSVNGRSTARFGNRAPYGNFAPQGVYRCAGEDRWLAITCLDDRDWRVLAGIVGPAGWADDPRLSTVAGRVAHHDEIDRRISVWAATRDRYAAMEELQRAGIAAGAAQTAEDRCDIDPQLSHLKWLTEVPNPSVGTWPVAEVPFDLSETPPHAGGWIDKGAPVYGEHNYEVYGEVLGLSCAEVDALAEEGVV</sequence>
<dbReference type="AlphaFoldDB" id="A0A2I2KI26"/>
<evidence type="ECO:0000256" key="1">
    <source>
        <dbReference type="ARBA" id="ARBA00008383"/>
    </source>
</evidence>
<dbReference type="Proteomes" id="UP000234331">
    <property type="component" value="Unassembled WGS sequence"/>
</dbReference>
<organism evidence="4 5">
    <name type="scientific">Frankia canadensis</name>
    <dbReference type="NCBI Taxonomy" id="1836972"/>
    <lineage>
        <taxon>Bacteria</taxon>
        <taxon>Bacillati</taxon>
        <taxon>Actinomycetota</taxon>
        <taxon>Actinomycetes</taxon>
        <taxon>Frankiales</taxon>
        <taxon>Frankiaceae</taxon>
        <taxon>Frankia</taxon>
    </lineage>
</organism>
<comment type="similarity">
    <text evidence="1">Belongs to the CoA-transferase III family.</text>
</comment>
<dbReference type="GO" id="GO:0016740">
    <property type="term" value="F:transferase activity"/>
    <property type="evidence" value="ECO:0007669"/>
    <property type="project" value="UniProtKB-KW"/>
</dbReference>
<dbReference type="InterPro" id="IPR003673">
    <property type="entry name" value="CoA-Trfase_fam_III"/>
</dbReference>
<evidence type="ECO:0000313" key="5">
    <source>
        <dbReference type="Proteomes" id="UP000234331"/>
    </source>
</evidence>
<dbReference type="InterPro" id="IPR023606">
    <property type="entry name" value="CoA-Trfase_III_dom_1_sf"/>
</dbReference>
<dbReference type="InterPro" id="IPR044855">
    <property type="entry name" value="CoA-Trfase_III_dom3_sf"/>
</dbReference>
<proteinExistence type="inferred from homology"/>
<dbReference type="PANTHER" id="PTHR48228">
    <property type="entry name" value="SUCCINYL-COA--D-CITRAMALATE COA-TRANSFERASE"/>
    <property type="match status" value="1"/>
</dbReference>
<dbReference type="OrthoDB" id="3561197at2"/>
<dbReference type="Gene3D" id="3.30.1540.10">
    <property type="entry name" value="formyl-coa transferase, domain 3"/>
    <property type="match status" value="2"/>
</dbReference>
<evidence type="ECO:0000256" key="2">
    <source>
        <dbReference type="ARBA" id="ARBA00022679"/>
    </source>
</evidence>
<dbReference type="EMBL" id="FZMO01000001">
    <property type="protein sequence ID" value="SNQ45303.1"/>
    <property type="molecule type" value="Genomic_DNA"/>
</dbReference>
<reference evidence="4 5" key="1">
    <citation type="submission" date="2017-06" db="EMBL/GenBank/DDBJ databases">
        <authorList>
            <person name="Kim H.J."/>
            <person name="Triplett B.A."/>
        </authorList>
    </citation>
    <scope>NUCLEOTIDE SEQUENCE [LARGE SCALE GENOMIC DNA]</scope>
    <source>
        <strain evidence="4">FRACA_ARgP5</strain>
    </source>
</reference>
<dbReference type="Pfam" id="PF02515">
    <property type="entry name" value="CoA_transf_3"/>
    <property type="match status" value="2"/>
</dbReference>
<protein>
    <submittedName>
        <fullName evidence="4">CAIB/BAIF family protein</fullName>
    </submittedName>
</protein>
<keyword evidence="2" id="KW-0808">Transferase</keyword>
<keyword evidence="5" id="KW-1185">Reference proteome</keyword>
<dbReference type="InterPro" id="IPR050509">
    <property type="entry name" value="CoA-transferase_III"/>
</dbReference>